<accession>A0A6M3JRC5</accession>
<feature type="transmembrane region" description="Helical" evidence="1">
    <location>
        <begin position="13"/>
        <end position="44"/>
    </location>
</feature>
<organism evidence="3">
    <name type="scientific">viral metagenome</name>
    <dbReference type="NCBI Taxonomy" id="1070528"/>
    <lineage>
        <taxon>unclassified sequences</taxon>
        <taxon>metagenomes</taxon>
        <taxon>organismal metagenomes</taxon>
    </lineage>
</organism>
<evidence type="ECO:0000256" key="1">
    <source>
        <dbReference type="SAM" id="Phobius"/>
    </source>
</evidence>
<name>A0A6M3JRC5_9ZZZZ</name>
<proteinExistence type="predicted"/>
<evidence type="ECO:0000313" key="3">
    <source>
        <dbReference type="EMBL" id="QJA72503.1"/>
    </source>
</evidence>
<evidence type="ECO:0000313" key="2">
    <source>
        <dbReference type="EMBL" id="QJA62193.1"/>
    </source>
</evidence>
<protein>
    <submittedName>
        <fullName evidence="3">Uncharacterized protein</fullName>
    </submittedName>
</protein>
<reference evidence="3" key="1">
    <citation type="submission" date="2020-03" db="EMBL/GenBank/DDBJ databases">
        <title>The deep terrestrial virosphere.</title>
        <authorList>
            <person name="Holmfeldt K."/>
            <person name="Nilsson E."/>
            <person name="Simone D."/>
            <person name="Lopez-Fernandez M."/>
            <person name="Wu X."/>
            <person name="de Brujin I."/>
            <person name="Lundin D."/>
            <person name="Andersson A."/>
            <person name="Bertilsson S."/>
            <person name="Dopson M."/>
        </authorList>
    </citation>
    <scope>NUCLEOTIDE SEQUENCE</scope>
    <source>
        <strain evidence="3">MM415A02743</strain>
        <strain evidence="2">MM415B00814</strain>
    </source>
</reference>
<dbReference type="AlphaFoldDB" id="A0A6M3JRC5"/>
<keyword evidence="1" id="KW-0812">Transmembrane</keyword>
<sequence length="49" mass="5011">MNLPNFAPSTRKIIVLGVILLACVGALIGYKDAIGIAIAGLLGLMKGDD</sequence>
<dbReference type="EMBL" id="MT141464">
    <property type="protein sequence ID" value="QJA62193.1"/>
    <property type="molecule type" value="Genomic_DNA"/>
</dbReference>
<dbReference type="EMBL" id="MT141956">
    <property type="protein sequence ID" value="QJA72503.1"/>
    <property type="molecule type" value="Genomic_DNA"/>
</dbReference>
<gene>
    <name evidence="3" type="ORF">MM415A02743_0009</name>
    <name evidence="2" type="ORF">MM415B00814_0012</name>
</gene>
<keyword evidence="1" id="KW-1133">Transmembrane helix</keyword>
<keyword evidence="1" id="KW-0472">Membrane</keyword>